<dbReference type="SUPFAM" id="SSF51294">
    <property type="entry name" value="Hedgehog/intein (Hint) domain"/>
    <property type="match status" value="1"/>
</dbReference>
<dbReference type="Gene3D" id="3.10.28.10">
    <property type="entry name" value="Homing endonucleases"/>
    <property type="match status" value="1"/>
</dbReference>
<dbReference type="SUPFAM" id="SSF55608">
    <property type="entry name" value="Homing endonucleases"/>
    <property type="match status" value="1"/>
</dbReference>
<name>A0A0F9LYV7_9ZZZZ</name>
<dbReference type="NCBIfam" id="TIGR01630">
    <property type="entry name" value="psiM2_ORF9"/>
    <property type="match status" value="1"/>
</dbReference>
<proteinExistence type="predicted"/>
<dbReference type="PROSITE" id="PS50817">
    <property type="entry name" value="INTEIN_N_TER"/>
    <property type="match status" value="1"/>
</dbReference>
<dbReference type="InterPro" id="IPR027434">
    <property type="entry name" value="Homing_endonucl"/>
</dbReference>
<dbReference type="InterPro" id="IPR006517">
    <property type="entry name" value="Phage_terminase_lsu-like_C"/>
</dbReference>
<dbReference type="InterPro" id="IPR006141">
    <property type="entry name" value="Intein_N"/>
</dbReference>
<dbReference type="EMBL" id="LAZR01005599">
    <property type="protein sequence ID" value="KKM98598.1"/>
    <property type="molecule type" value="Genomic_DNA"/>
</dbReference>
<dbReference type="InterPro" id="IPR036844">
    <property type="entry name" value="Hint_dom_sf"/>
</dbReference>
<keyword evidence="3" id="KW-0651">Protein splicing</keyword>
<evidence type="ECO:0000313" key="5">
    <source>
        <dbReference type="EMBL" id="KKM98598.1"/>
    </source>
</evidence>
<dbReference type="InterPro" id="IPR035421">
    <property type="entry name" value="Terminase_6C"/>
</dbReference>
<dbReference type="GO" id="GO:0016539">
    <property type="term" value="P:intein-mediated protein splicing"/>
    <property type="evidence" value="ECO:0007669"/>
    <property type="project" value="InterPro"/>
</dbReference>
<sequence length="818" mass="92292">MTEDPRVELENIEAELARRSLKRFVYAAWTILEPDVNLVWNWHLDVLCDELESISRGELKRLIINVPPGTMKQISYNADVLTKRGRLTLGQVVVGDEILTHEGRFQRVRAISNDGLYDMLRITTRNGRQVDTEVRHPFLTPRGWVPANELQVGDILAAVVPQEDPFTDQITAKEARLLGYLVGDGSVTHSPSFINADEDVLRDFEHVATSCGIQTKRRALTPSRKKSGLKGTTLGIRGSLPFIRKHGLLGKSSYTKRIPAAVLASSREVIANFLGAYWSCDGCIHIRNTSKRGSRFISYATTVSEELARDLQHALLRIGINARVRRRTRKLSTRAQSGGVYVYWHVEATSHHGAAQFKNMPGLCPAKNELLQGLRLQHFERGPLREDEICAIEPVGRGLCRCLDVEEDHSFTASDLAVHNSLLVSVFWPAWEWASNPGLRILTASYGDRVAERDNVKMRDIILSPWYQRQYNVQLRMDQSAKQKFYTYAGGWRICTTTSGAGTGEHPDRLIIDDPHKADDAKSKIKLESVSDWYSRTISTRGASRGTAIILIMQRLAMADLSAFLEKAGGWKHLVFPMRYEPARGHYLDPRETKGDLLWSELFPNEILKPIERLLGPYGTAGQMQQRPTPEGGGLFKRDWLPIITRAELPPREDMVLCRGWDTAGSEGEGDHTVGVLMGFHDENYYVLDVRRGQWGPMKVDRQMKEAARLDGKTCRIREEREPGSSGKAVCERRRIDLAGYDYDDVTVNKDKETRARPLRSQCEGGHVFLLEGSWNEPYIQEMIVFDRGLFDDQVDGSSVAFNELATVGEIALVDLVW</sequence>
<gene>
    <name evidence="5" type="ORF">LCGC14_1156280</name>
</gene>
<evidence type="ECO:0000256" key="3">
    <source>
        <dbReference type="ARBA" id="ARBA00023000"/>
    </source>
</evidence>
<dbReference type="Pfam" id="PF17289">
    <property type="entry name" value="Terminase_6C"/>
    <property type="match status" value="1"/>
</dbReference>
<dbReference type="InterPro" id="IPR004042">
    <property type="entry name" value="Intein_endonuc_central"/>
</dbReference>
<accession>A0A0F9LYV7</accession>
<evidence type="ECO:0000256" key="1">
    <source>
        <dbReference type="ARBA" id="ARBA00022612"/>
    </source>
</evidence>
<dbReference type="AlphaFoldDB" id="A0A0F9LYV7"/>
<dbReference type="InterPro" id="IPR004860">
    <property type="entry name" value="LAGLIDADG_dom"/>
</dbReference>
<feature type="domain" description="DOD-type homing endonuclease" evidence="4">
    <location>
        <begin position="177"/>
        <end position="320"/>
    </location>
</feature>
<dbReference type="CDD" id="cd00081">
    <property type="entry name" value="Hint"/>
    <property type="match status" value="1"/>
</dbReference>
<reference evidence="5" key="1">
    <citation type="journal article" date="2015" name="Nature">
        <title>Complex archaea that bridge the gap between prokaryotes and eukaryotes.</title>
        <authorList>
            <person name="Spang A."/>
            <person name="Saw J.H."/>
            <person name="Jorgensen S.L."/>
            <person name="Zaremba-Niedzwiedzka K."/>
            <person name="Martijn J."/>
            <person name="Lind A.E."/>
            <person name="van Eijk R."/>
            <person name="Schleper C."/>
            <person name="Guy L."/>
            <person name="Ettema T.J."/>
        </authorList>
    </citation>
    <scope>NUCLEOTIDE SEQUENCE</scope>
</reference>
<organism evidence="5">
    <name type="scientific">marine sediment metagenome</name>
    <dbReference type="NCBI Taxonomy" id="412755"/>
    <lineage>
        <taxon>unclassified sequences</taxon>
        <taxon>metagenomes</taxon>
        <taxon>ecological metagenomes</taxon>
    </lineage>
</organism>
<evidence type="ECO:0000256" key="2">
    <source>
        <dbReference type="ARBA" id="ARBA00022813"/>
    </source>
</evidence>
<dbReference type="InterPro" id="IPR003587">
    <property type="entry name" value="Hint_dom_N"/>
</dbReference>
<dbReference type="InterPro" id="IPR006142">
    <property type="entry name" value="INTEIN"/>
</dbReference>
<keyword evidence="1" id="KW-1188">Viral release from host cell</keyword>
<dbReference type="SMART" id="SM00306">
    <property type="entry name" value="HintN"/>
    <property type="match status" value="1"/>
</dbReference>
<keyword evidence="2" id="KW-0068">Autocatalytic cleavage</keyword>
<dbReference type="PRINTS" id="PR00379">
    <property type="entry name" value="INTEIN"/>
</dbReference>
<dbReference type="PROSITE" id="PS50819">
    <property type="entry name" value="INTEIN_ENDONUCLEASE"/>
    <property type="match status" value="1"/>
</dbReference>
<dbReference type="GO" id="GO:0004519">
    <property type="term" value="F:endonuclease activity"/>
    <property type="evidence" value="ECO:0007669"/>
    <property type="project" value="InterPro"/>
</dbReference>
<evidence type="ECO:0000259" key="4">
    <source>
        <dbReference type="PROSITE" id="PS50819"/>
    </source>
</evidence>
<dbReference type="Gene3D" id="2.170.16.10">
    <property type="entry name" value="Hedgehog/Intein (Hint) domain"/>
    <property type="match status" value="1"/>
</dbReference>
<comment type="caution">
    <text evidence="5">The sequence shown here is derived from an EMBL/GenBank/DDBJ whole genome shotgun (WGS) entry which is preliminary data.</text>
</comment>
<dbReference type="Pfam" id="PF14528">
    <property type="entry name" value="LAGLIDADG_3"/>
    <property type="match status" value="2"/>
</dbReference>
<protein>
    <recommendedName>
        <fullName evidence="4">DOD-type homing endonuclease domain-containing protein</fullName>
    </recommendedName>
</protein>